<evidence type="ECO:0000259" key="3">
    <source>
        <dbReference type="PROSITE" id="PS51464"/>
    </source>
</evidence>
<organism evidence="4 5">
    <name type="scientific">Tritonibacter horizontis</name>
    <dbReference type="NCBI Taxonomy" id="1768241"/>
    <lineage>
        <taxon>Bacteria</taxon>
        <taxon>Pseudomonadati</taxon>
        <taxon>Pseudomonadota</taxon>
        <taxon>Alphaproteobacteria</taxon>
        <taxon>Rhodobacterales</taxon>
        <taxon>Paracoccaceae</taxon>
        <taxon>Tritonibacter</taxon>
    </lineage>
</organism>
<keyword evidence="5" id="KW-1185">Reference proteome</keyword>
<dbReference type="InterPro" id="IPR001347">
    <property type="entry name" value="SIS_dom"/>
</dbReference>
<dbReference type="PROSITE" id="PS51464">
    <property type="entry name" value="SIS"/>
    <property type="match status" value="2"/>
</dbReference>
<gene>
    <name evidence="4" type="primary">glmS_1</name>
    <name evidence="4" type="ORF">TRIHO_35910</name>
</gene>
<evidence type="ECO:0000313" key="5">
    <source>
        <dbReference type="Proteomes" id="UP000068382"/>
    </source>
</evidence>
<dbReference type="SUPFAM" id="SSF53697">
    <property type="entry name" value="SIS domain"/>
    <property type="match status" value="1"/>
</dbReference>
<dbReference type="PANTHER" id="PTHR10937:SF8">
    <property type="entry name" value="AMINOTRANSFERASE-RELATED"/>
    <property type="match status" value="1"/>
</dbReference>
<dbReference type="CDD" id="cd05009">
    <property type="entry name" value="SIS_GlmS_GlmD_2"/>
    <property type="match status" value="1"/>
</dbReference>
<dbReference type="AlphaFoldDB" id="A0A132BUR9"/>
<keyword evidence="2" id="KW-0677">Repeat</keyword>
<dbReference type="RefSeq" id="WP_068246898.1">
    <property type="nucleotide sequence ID" value="NZ_LPUY01000094.1"/>
</dbReference>
<dbReference type="PANTHER" id="PTHR10937">
    <property type="entry name" value="GLUCOSAMINE--FRUCTOSE-6-PHOSPHATE AMINOTRANSFERASE, ISOMERIZING"/>
    <property type="match status" value="1"/>
</dbReference>
<evidence type="ECO:0000256" key="1">
    <source>
        <dbReference type="ARBA" id="ARBA00022576"/>
    </source>
</evidence>
<proteinExistence type="predicted"/>
<dbReference type="GO" id="GO:1901135">
    <property type="term" value="P:carbohydrate derivative metabolic process"/>
    <property type="evidence" value="ECO:0007669"/>
    <property type="project" value="InterPro"/>
</dbReference>
<dbReference type="CDD" id="cd05008">
    <property type="entry name" value="SIS_GlmS_GlmD_1"/>
    <property type="match status" value="1"/>
</dbReference>
<keyword evidence="4" id="KW-0808">Transferase</keyword>
<dbReference type="Pfam" id="PF01380">
    <property type="entry name" value="SIS"/>
    <property type="match status" value="2"/>
</dbReference>
<dbReference type="Proteomes" id="UP000068382">
    <property type="component" value="Unassembled WGS sequence"/>
</dbReference>
<protein>
    <submittedName>
        <fullName evidence="4">Glutamine--fructose-6-phosphate aminotransferase</fullName>
        <ecNumber evidence="4">2.6.1.16</ecNumber>
    </submittedName>
</protein>
<dbReference type="PATRIC" id="fig|1768241.3.peg.3748"/>
<feature type="domain" description="SIS" evidence="3">
    <location>
        <begin position="31"/>
        <end position="179"/>
    </location>
</feature>
<keyword evidence="1 4" id="KW-0032">Aminotransferase</keyword>
<accession>A0A132BUR9</accession>
<dbReference type="EC" id="2.6.1.16" evidence="4"/>
<feature type="domain" description="SIS" evidence="3">
    <location>
        <begin position="195"/>
        <end position="326"/>
    </location>
</feature>
<dbReference type="InterPro" id="IPR035466">
    <property type="entry name" value="GlmS/AgaS_SIS"/>
</dbReference>
<name>A0A132BUR9_9RHOB</name>
<dbReference type="EMBL" id="LPUY01000094">
    <property type="protein sequence ID" value="KUP91577.1"/>
    <property type="molecule type" value="Genomic_DNA"/>
</dbReference>
<evidence type="ECO:0000313" key="4">
    <source>
        <dbReference type="EMBL" id="KUP91577.1"/>
    </source>
</evidence>
<dbReference type="InterPro" id="IPR046348">
    <property type="entry name" value="SIS_dom_sf"/>
</dbReference>
<dbReference type="InterPro" id="IPR035490">
    <property type="entry name" value="GlmS/FrlB_SIS"/>
</dbReference>
<evidence type="ECO:0000256" key="2">
    <source>
        <dbReference type="ARBA" id="ARBA00022737"/>
    </source>
</evidence>
<reference evidence="4 5" key="1">
    <citation type="submission" date="2015-12" db="EMBL/GenBank/DDBJ databases">
        <title>Genome sequence of the marine Rhodobacteraceae strain O3.65, Candidatus Tritonibacter horizontis.</title>
        <authorList>
            <person name="Poehlein A."/>
            <person name="Giebel H.A."/>
            <person name="Voget S."/>
            <person name="Brinkhoff T."/>
        </authorList>
    </citation>
    <scope>NUCLEOTIDE SEQUENCE [LARGE SCALE GENOMIC DNA]</scope>
    <source>
        <strain evidence="4 5">O3.65</strain>
    </source>
</reference>
<dbReference type="GO" id="GO:0097367">
    <property type="term" value="F:carbohydrate derivative binding"/>
    <property type="evidence" value="ECO:0007669"/>
    <property type="project" value="InterPro"/>
</dbReference>
<comment type="caution">
    <text evidence="4">The sequence shown here is derived from an EMBL/GenBank/DDBJ whole genome shotgun (WGS) entry which is preliminary data.</text>
</comment>
<dbReference type="Gene3D" id="3.40.50.10490">
    <property type="entry name" value="Glucose-6-phosphate isomerase like protein, domain 1"/>
    <property type="match status" value="2"/>
</dbReference>
<dbReference type="GO" id="GO:0004360">
    <property type="term" value="F:glutamine-fructose-6-phosphate transaminase (isomerizing) activity"/>
    <property type="evidence" value="ECO:0007669"/>
    <property type="project" value="UniProtKB-EC"/>
</dbReference>
<sequence>MTHQTLMAAEIAEIPAMLRRQLAEIGLYLEAGARLRADGTRGLITCARGTSDHAATYFKYLMEVVAGLPVASVGPSVASVYGADLQLADYACVAFSQSGGSPDLAALQAGAARGGAQSIAIVNVEDSPLGRGAALVLPVHAGPERAVAATKSYVGMLFASLALLTGYTGDARLRAALEALPELADNALRQDWSRAALPLARASSLFCLGRGPGLGVAAEAALKLKETCRIHAEAYSAAESLHGPVAIADAGFGALIFGTRDQAAPSLLAAETRLRSTGADVFVVQPAVGGAKGLPVPQGPHPLVDPILQAIAFYRFVEQLAVDLGENPDAPPGLQKVTETV</sequence>